<name>A0ABP8R044_9SPHI</name>
<dbReference type="SUPFAM" id="SSF56219">
    <property type="entry name" value="DNase I-like"/>
    <property type="match status" value="1"/>
</dbReference>
<evidence type="ECO:0000256" key="1">
    <source>
        <dbReference type="SAM" id="SignalP"/>
    </source>
</evidence>
<gene>
    <name evidence="2" type="ORF">GCM10023173_11550</name>
</gene>
<reference evidence="3" key="1">
    <citation type="journal article" date="2019" name="Int. J. Syst. Evol. Microbiol.">
        <title>The Global Catalogue of Microorganisms (GCM) 10K type strain sequencing project: providing services to taxonomists for standard genome sequencing and annotation.</title>
        <authorList>
            <consortium name="The Broad Institute Genomics Platform"/>
            <consortium name="The Broad Institute Genome Sequencing Center for Infectious Disease"/>
            <person name="Wu L."/>
            <person name="Ma J."/>
        </authorList>
    </citation>
    <scope>NUCLEOTIDE SEQUENCE [LARGE SCALE GENOMIC DNA]</scope>
    <source>
        <strain evidence="3">JCM 17858</strain>
    </source>
</reference>
<feature type="signal peptide" evidence="1">
    <location>
        <begin position="1"/>
        <end position="19"/>
    </location>
</feature>
<dbReference type="RefSeq" id="WP_039054298.1">
    <property type="nucleotide sequence ID" value="NZ_BAABGR010000014.1"/>
</dbReference>
<feature type="chain" id="PRO_5045120462" description="Endonuclease/exonuclease/phosphatase domain-containing protein" evidence="1">
    <location>
        <begin position="20"/>
        <end position="268"/>
    </location>
</feature>
<proteinExistence type="predicted"/>
<keyword evidence="3" id="KW-1185">Reference proteome</keyword>
<dbReference type="InterPro" id="IPR036691">
    <property type="entry name" value="Endo/exonu/phosph_ase_sf"/>
</dbReference>
<evidence type="ECO:0000313" key="3">
    <source>
        <dbReference type="Proteomes" id="UP001500394"/>
    </source>
</evidence>
<sequence>MIRLIYSLIFLCCATLGVAQQTPSMPVKLRVCSYNVGHFNQGSLGGFQLDKKVAAAELIRWKQWIGVQGFDIFSFNEWNLYFDKDSVYQAQQQLLDPFYSTVVLGTPYRWIFNGFATNYKITNIREKKWDGDYYAVLGDLHIGNEVITVISTHIPWQKNIHDHSFGMLLEELKKYKYFICMGDMNAPDANQLKFAEQGFNIANGGHLGWFNTSGGKALRTGFRGDTNGNIDNIVTSSNIKIFNVSAPYTGLNDLDHLPIIADLVITWN</sequence>
<keyword evidence="1" id="KW-0732">Signal</keyword>
<evidence type="ECO:0000313" key="2">
    <source>
        <dbReference type="EMBL" id="GAA4514687.1"/>
    </source>
</evidence>
<dbReference type="Gene3D" id="3.60.10.10">
    <property type="entry name" value="Endonuclease/exonuclease/phosphatase"/>
    <property type="match status" value="1"/>
</dbReference>
<dbReference type="Proteomes" id="UP001500394">
    <property type="component" value="Unassembled WGS sequence"/>
</dbReference>
<protein>
    <recommendedName>
        <fullName evidence="4">Endonuclease/exonuclease/phosphatase domain-containing protein</fullName>
    </recommendedName>
</protein>
<organism evidence="2 3">
    <name type="scientific">Sphingobacterium thermophilum</name>
    <dbReference type="NCBI Taxonomy" id="768534"/>
    <lineage>
        <taxon>Bacteria</taxon>
        <taxon>Pseudomonadati</taxon>
        <taxon>Bacteroidota</taxon>
        <taxon>Sphingobacteriia</taxon>
        <taxon>Sphingobacteriales</taxon>
        <taxon>Sphingobacteriaceae</taxon>
        <taxon>Sphingobacterium</taxon>
    </lineage>
</organism>
<evidence type="ECO:0008006" key="4">
    <source>
        <dbReference type="Google" id="ProtNLM"/>
    </source>
</evidence>
<comment type="caution">
    <text evidence="2">The sequence shown here is derived from an EMBL/GenBank/DDBJ whole genome shotgun (WGS) entry which is preliminary data.</text>
</comment>
<accession>A0ABP8R044</accession>
<dbReference type="EMBL" id="BAABGR010000014">
    <property type="protein sequence ID" value="GAA4514687.1"/>
    <property type="molecule type" value="Genomic_DNA"/>
</dbReference>